<sequence>MQSENPSEIAGSALVIGASRGLGHAMAQELARRGWRVTGTVRGDGRTQLHDLADEFESQIAIELLDINKPDQIVALDRRLAGQAFDMMFVNAGVMNDDMNETIAETTTEEFTRLMITNTLSPMRVIEGLQDRVTPHGMIGVMSSGLASIGDNTGGGNEVYRASKAALNMCMRSYAARQADAGRSLVLLAPGWIRTDLGGEDAPITMDEAMPEVVDTLLIQQGRPGLHYVDRAGRTLPW</sequence>
<keyword evidence="2" id="KW-1185">Reference proteome</keyword>
<dbReference type="SUPFAM" id="SSF51735">
    <property type="entry name" value="NAD(P)-binding Rossmann-fold domains"/>
    <property type="match status" value="1"/>
</dbReference>
<dbReference type="InterPro" id="IPR002347">
    <property type="entry name" value="SDR_fam"/>
</dbReference>
<dbReference type="PRINTS" id="PR00081">
    <property type="entry name" value="GDHRDH"/>
</dbReference>
<organism evidence="1 2">
    <name type="scientific">Paracoccus amoyensis</name>
    <dbReference type="NCBI Taxonomy" id="2760093"/>
    <lineage>
        <taxon>Bacteria</taxon>
        <taxon>Pseudomonadati</taxon>
        <taxon>Pseudomonadota</taxon>
        <taxon>Alphaproteobacteria</taxon>
        <taxon>Rhodobacterales</taxon>
        <taxon>Paracoccaceae</taxon>
        <taxon>Paracoccus</taxon>
    </lineage>
</organism>
<evidence type="ECO:0000313" key="2">
    <source>
        <dbReference type="Proteomes" id="UP000608594"/>
    </source>
</evidence>
<dbReference type="PANTHER" id="PTHR45458:SF1">
    <property type="entry name" value="SHORT CHAIN DEHYDROGENASE"/>
    <property type="match status" value="1"/>
</dbReference>
<reference evidence="1" key="1">
    <citation type="submission" date="2020-08" db="EMBL/GenBank/DDBJ databases">
        <title>Paracoccus amoyensis sp. nov., isolated from the surface seawater at coast of Xiamen, Fujian.</title>
        <authorList>
            <person name="Lyu L."/>
        </authorList>
    </citation>
    <scope>NUCLEOTIDE SEQUENCE</scope>
    <source>
        <strain evidence="1">11-3</strain>
    </source>
</reference>
<comment type="caution">
    <text evidence="1">The sequence shown here is derived from an EMBL/GenBank/DDBJ whole genome shotgun (WGS) entry which is preliminary data.</text>
</comment>
<dbReference type="Proteomes" id="UP000608594">
    <property type="component" value="Unassembled WGS sequence"/>
</dbReference>
<dbReference type="EMBL" id="JACOQL010000002">
    <property type="protein sequence ID" value="MBC9246324.1"/>
    <property type="molecule type" value="Genomic_DNA"/>
</dbReference>
<dbReference type="InterPro" id="IPR036291">
    <property type="entry name" value="NAD(P)-bd_dom_sf"/>
</dbReference>
<dbReference type="GO" id="GO:0016616">
    <property type="term" value="F:oxidoreductase activity, acting on the CH-OH group of donors, NAD or NADP as acceptor"/>
    <property type="evidence" value="ECO:0007669"/>
    <property type="project" value="TreeGrafter"/>
</dbReference>
<dbReference type="Pfam" id="PF13561">
    <property type="entry name" value="adh_short_C2"/>
    <property type="match status" value="1"/>
</dbReference>
<dbReference type="AlphaFoldDB" id="A0A926JCF8"/>
<gene>
    <name evidence="1" type="ORF">H4P12_06260</name>
</gene>
<name>A0A926JCF8_9RHOB</name>
<dbReference type="PANTHER" id="PTHR45458">
    <property type="entry name" value="SHORT-CHAIN DEHYDROGENASE/REDUCTASE SDR"/>
    <property type="match status" value="1"/>
</dbReference>
<accession>A0A926JCF8</accession>
<protein>
    <submittedName>
        <fullName evidence="1">SDR family oxidoreductase</fullName>
    </submittedName>
</protein>
<dbReference type="InterPro" id="IPR052184">
    <property type="entry name" value="SDR_enzymes"/>
</dbReference>
<proteinExistence type="predicted"/>
<evidence type="ECO:0000313" key="1">
    <source>
        <dbReference type="EMBL" id="MBC9246324.1"/>
    </source>
</evidence>
<dbReference type="RefSeq" id="WP_187792820.1">
    <property type="nucleotide sequence ID" value="NZ_JACOQL010000002.1"/>
</dbReference>
<dbReference type="Gene3D" id="3.40.50.720">
    <property type="entry name" value="NAD(P)-binding Rossmann-like Domain"/>
    <property type="match status" value="1"/>
</dbReference>